<sequence>MPISHLSYEKRIKDMAKIVNFVQTLIIFLSLIVLAIATTDRKSFFHTYFKIVCSVLLTMIVNTKTVVLLLFRSAFGLFVNANLSKSIMCPALLTRIVKTMIVVLLILQSAFGLFVPANLGKHQVKK</sequence>
<accession>A0ACB0K561</accession>
<proteinExistence type="predicted"/>
<protein>
    <submittedName>
        <fullName evidence="1">Uncharacterized protein</fullName>
    </submittedName>
</protein>
<keyword evidence="2" id="KW-1185">Reference proteome</keyword>
<comment type="caution">
    <text evidence="1">The sequence shown here is derived from an EMBL/GenBank/DDBJ whole genome shotgun (WGS) entry which is preliminary data.</text>
</comment>
<gene>
    <name evidence="1" type="ORF">MILVUS5_LOCUS18582</name>
</gene>
<organism evidence="1 2">
    <name type="scientific">Trifolium pratense</name>
    <name type="common">Red clover</name>
    <dbReference type="NCBI Taxonomy" id="57577"/>
    <lineage>
        <taxon>Eukaryota</taxon>
        <taxon>Viridiplantae</taxon>
        <taxon>Streptophyta</taxon>
        <taxon>Embryophyta</taxon>
        <taxon>Tracheophyta</taxon>
        <taxon>Spermatophyta</taxon>
        <taxon>Magnoliopsida</taxon>
        <taxon>eudicotyledons</taxon>
        <taxon>Gunneridae</taxon>
        <taxon>Pentapetalae</taxon>
        <taxon>rosids</taxon>
        <taxon>fabids</taxon>
        <taxon>Fabales</taxon>
        <taxon>Fabaceae</taxon>
        <taxon>Papilionoideae</taxon>
        <taxon>50 kb inversion clade</taxon>
        <taxon>NPAAA clade</taxon>
        <taxon>Hologalegina</taxon>
        <taxon>IRL clade</taxon>
        <taxon>Trifolieae</taxon>
        <taxon>Trifolium</taxon>
    </lineage>
</organism>
<dbReference type="Proteomes" id="UP001177021">
    <property type="component" value="Unassembled WGS sequence"/>
</dbReference>
<reference evidence="1" key="1">
    <citation type="submission" date="2023-10" db="EMBL/GenBank/DDBJ databases">
        <authorList>
            <person name="Rodriguez Cubillos JULIANA M."/>
            <person name="De Vega J."/>
        </authorList>
    </citation>
    <scope>NUCLEOTIDE SEQUENCE</scope>
</reference>
<evidence type="ECO:0000313" key="2">
    <source>
        <dbReference type="Proteomes" id="UP001177021"/>
    </source>
</evidence>
<evidence type="ECO:0000313" key="1">
    <source>
        <dbReference type="EMBL" id="CAJ2650837.1"/>
    </source>
</evidence>
<name>A0ACB0K561_TRIPR</name>
<dbReference type="EMBL" id="CASHSV030000109">
    <property type="protein sequence ID" value="CAJ2650837.1"/>
    <property type="molecule type" value="Genomic_DNA"/>
</dbReference>